<sequence length="402" mass="44297">MTVSTFKYADQDFLSGIYPDYANLIPRNRLLTWRTLAKDVYAAERVGFGTALFYNGKDLASYKLSTTTASVDTTLAAGITTADTTSITVSAATNTQPGTIIQVDDEQMFVVAQVSLNLTVIRGFFGTSRTTHTNGTNVELIGLDFNSQYEWYYDTTDDILIMFSSTSPESVVMEIGQDKDTYVNQALVNASMELNNSLDARFRGVVPKTFQYSNAPSTDTPEYDYIIRKMTALLALADMSTASERNELYSMFYDKVLNDDKDGLLDRLNSGDIKLTSEISQGDKNGKPITITKTGTMELVEITGQYNSTDYERFQILCTTGGAYGTAIVTIKTSSATALFGVSQTGEVVTGRLQSIGSNIKVRFEGASMTADDRWDVEFWGQSIKQNSNYGSIKLCQSRIPM</sequence>
<organism evidence="1">
    <name type="scientific">uncultured marine virus</name>
    <dbReference type="NCBI Taxonomy" id="186617"/>
    <lineage>
        <taxon>Viruses</taxon>
        <taxon>environmental samples</taxon>
    </lineage>
</organism>
<evidence type="ECO:0000313" key="1">
    <source>
        <dbReference type="EMBL" id="AKH47449.1"/>
    </source>
</evidence>
<reference evidence="1" key="2">
    <citation type="submission" date="2015-03" db="EMBL/GenBank/DDBJ databases">
        <authorList>
            <person name="Chow C.-E.T."/>
            <person name="Winget D.M."/>
            <person name="White R.A.III."/>
            <person name="Hallam S.J."/>
            <person name="Suttle C.A."/>
        </authorList>
    </citation>
    <scope>NUCLEOTIDE SEQUENCE</scope>
    <source>
        <strain evidence="1">H4084988</strain>
    </source>
</reference>
<accession>A0A0F7L4H5</accession>
<reference evidence="1" key="1">
    <citation type="journal article" date="2015" name="Front. Microbiol.">
        <title>Combining genomic sequencing methods to explore viral diversity and reveal potential virus-host interactions.</title>
        <authorList>
            <person name="Chow C.E."/>
            <person name="Winget D.M."/>
            <person name="White R.A.III."/>
            <person name="Hallam S.J."/>
            <person name="Suttle C.A."/>
        </authorList>
    </citation>
    <scope>NUCLEOTIDE SEQUENCE</scope>
    <source>
        <strain evidence="1">H4084988</strain>
    </source>
</reference>
<proteinExistence type="predicted"/>
<protein>
    <submittedName>
        <fullName evidence="1">Uncharacterized protein</fullName>
    </submittedName>
</protein>
<name>A0A0F7L4H5_9VIRU</name>
<dbReference type="EMBL" id="KR029594">
    <property type="protein sequence ID" value="AKH47449.1"/>
    <property type="molecule type" value="Genomic_DNA"/>
</dbReference>